<name>A0AAV4BFG1_9GAST</name>
<dbReference type="AlphaFoldDB" id="A0AAV4BFG1"/>
<dbReference type="Proteomes" id="UP000735302">
    <property type="component" value="Unassembled WGS sequence"/>
</dbReference>
<gene>
    <name evidence="1" type="ORF">PoB_004566600</name>
</gene>
<accession>A0AAV4BFG1</accession>
<evidence type="ECO:0000313" key="2">
    <source>
        <dbReference type="Proteomes" id="UP000735302"/>
    </source>
</evidence>
<dbReference type="EMBL" id="BLXT01005040">
    <property type="protein sequence ID" value="GFO19161.1"/>
    <property type="molecule type" value="Genomic_DNA"/>
</dbReference>
<reference evidence="1 2" key="1">
    <citation type="journal article" date="2021" name="Elife">
        <title>Chloroplast acquisition without the gene transfer in kleptoplastic sea slugs, Plakobranchus ocellatus.</title>
        <authorList>
            <person name="Maeda T."/>
            <person name="Takahashi S."/>
            <person name="Yoshida T."/>
            <person name="Shimamura S."/>
            <person name="Takaki Y."/>
            <person name="Nagai Y."/>
            <person name="Toyoda A."/>
            <person name="Suzuki Y."/>
            <person name="Arimoto A."/>
            <person name="Ishii H."/>
            <person name="Satoh N."/>
            <person name="Nishiyama T."/>
            <person name="Hasebe M."/>
            <person name="Maruyama T."/>
            <person name="Minagawa J."/>
            <person name="Obokata J."/>
            <person name="Shigenobu S."/>
        </authorList>
    </citation>
    <scope>NUCLEOTIDE SEQUENCE [LARGE SCALE GENOMIC DNA]</scope>
</reference>
<sequence>MDSEVTLRSAGTSLTWVRDPPYWCPNKDPKSLRSSCCELVVYKNPNPSTLRSGQIRFLNTATNLYDFRLFRNPALVFRIYCRPLTL</sequence>
<evidence type="ECO:0000313" key="1">
    <source>
        <dbReference type="EMBL" id="GFO19161.1"/>
    </source>
</evidence>
<proteinExistence type="predicted"/>
<comment type="caution">
    <text evidence="1">The sequence shown here is derived from an EMBL/GenBank/DDBJ whole genome shotgun (WGS) entry which is preliminary data.</text>
</comment>
<protein>
    <submittedName>
        <fullName evidence="1">Uncharacterized protein</fullName>
    </submittedName>
</protein>
<keyword evidence="2" id="KW-1185">Reference proteome</keyword>
<organism evidence="1 2">
    <name type="scientific">Plakobranchus ocellatus</name>
    <dbReference type="NCBI Taxonomy" id="259542"/>
    <lineage>
        <taxon>Eukaryota</taxon>
        <taxon>Metazoa</taxon>
        <taxon>Spiralia</taxon>
        <taxon>Lophotrochozoa</taxon>
        <taxon>Mollusca</taxon>
        <taxon>Gastropoda</taxon>
        <taxon>Heterobranchia</taxon>
        <taxon>Euthyneura</taxon>
        <taxon>Panpulmonata</taxon>
        <taxon>Sacoglossa</taxon>
        <taxon>Placobranchoidea</taxon>
        <taxon>Plakobranchidae</taxon>
        <taxon>Plakobranchus</taxon>
    </lineage>
</organism>